<dbReference type="RefSeq" id="WP_084069635.1">
    <property type="nucleotide sequence ID" value="NZ_FWXY01000012.1"/>
</dbReference>
<comment type="subcellular location">
    <subcellularLocation>
        <location evidence="1 10">Cell membrane</location>
        <topology evidence="1 10">Multi-pass membrane protein</topology>
    </subcellularLocation>
</comment>
<dbReference type="PRINTS" id="PR01651">
    <property type="entry name" value="SECGEXPORT"/>
</dbReference>
<dbReference type="NCBIfam" id="TIGR00810">
    <property type="entry name" value="secG"/>
    <property type="match status" value="1"/>
</dbReference>
<evidence type="ECO:0000256" key="3">
    <source>
        <dbReference type="ARBA" id="ARBA00022448"/>
    </source>
</evidence>
<evidence type="ECO:0000256" key="8">
    <source>
        <dbReference type="ARBA" id="ARBA00023010"/>
    </source>
</evidence>
<evidence type="ECO:0000256" key="4">
    <source>
        <dbReference type="ARBA" id="ARBA00022475"/>
    </source>
</evidence>
<dbReference type="GO" id="GO:0015450">
    <property type="term" value="F:protein-transporting ATPase activity"/>
    <property type="evidence" value="ECO:0007669"/>
    <property type="project" value="UniProtKB-UniRule"/>
</dbReference>
<proteinExistence type="inferred from homology"/>
<keyword evidence="9 10" id="KW-0472">Membrane</keyword>
<keyword evidence="3 10" id="KW-0813">Transport</keyword>
<evidence type="ECO:0000256" key="2">
    <source>
        <dbReference type="ARBA" id="ARBA00008445"/>
    </source>
</evidence>
<dbReference type="STRING" id="1121400.SAMN02746065_11220"/>
<name>A0A1W2CEF9_9BACT</name>
<evidence type="ECO:0000313" key="11">
    <source>
        <dbReference type="EMBL" id="SMC83667.1"/>
    </source>
</evidence>
<evidence type="ECO:0000256" key="10">
    <source>
        <dbReference type="RuleBase" id="RU365087"/>
    </source>
</evidence>
<dbReference type="GO" id="GO:0065002">
    <property type="term" value="P:intracellular protein transmembrane transport"/>
    <property type="evidence" value="ECO:0007669"/>
    <property type="project" value="TreeGrafter"/>
</dbReference>
<evidence type="ECO:0000256" key="7">
    <source>
        <dbReference type="ARBA" id="ARBA00022989"/>
    </source>
</evidence>
<dbReference type="InterPro" id="IPR004692">
    <property type="entry name" value="SecG"/>
</dbReference>
<dbReference type="PANTHER" id="PTHR34182">
    <property type="entry name" value="PROTEIN-EXPORT MEMBRANE PROTEIN SECG"/>
    <property type="match status" value="1"/>
</dbReference>
<accession>A0A1W2CEF9</accession>
<evidence type="ECO:0000256" key="1">
    <source>
        <dbReference type="ARBA" id="ARBA00004651"/>
    </source>
</evidence>
<organism evidence="11 12">
    <name type="scientific">Desulfocicer vacuolatum DSM 3385</name>
    <dbReference type="NCBI Taxonomy" id="1121400"/>
    <lineage>
        <taxon>Bacteria</taxon>
        <taxon>Pseudomonadati</taxon>
        <taxon>Thermodesulfobacteriota</taxon>
        <taxon>Desulfobacteria</taxon>
        <taxon>Desulfobacterales</taxon>
        <taxon>Desulfobacteraceae</taxon>
        <taxon>Desulfocicer</taxon>
    </lineage>
</organism>
<dbReference type="GO" id="GO:0005886">
    <property type="term" value="C:plasma membrane"/>
    <property type="evidence" value="ECO:0007669"/>
    <property type="project" value="UniProtKB-SubCell"/>
</dbReference>
<evidence type="ECO:0000256" key="5">
    <source>
        <dbReference type="ARBA" id="ARBA00022692"/>
    </source>
</evidence>
<dbReference type="Pfam" id="PF03840">
    <property type="entry name" value="SecG"/>
    <property type="match status" value="1"/>
</dbReference>
<reference evidence="11 12" key="1">
    <citation type="submission" date="2017-04" db="EMBL/GenBank/DDBJ databases">
        <authorList>
            <person name="Afonso C.L."/>
            <person name="Miller P.J."/>
            <person name="Scott M.A."/>
            <person name="Spackman E."/>
            <person name="Goraichik I."/>
            <person name="Dimitrov K.M."/>
            <person name="Suarez D.L."/>
            <person name="Swayne D.E."/>
        </authorList>
    </citation>
    <scope>NUCLEOTIDE SEQUENCE [LARGE SCALE GENOMIC DNA]</scope>
    <source>
        <strain evidence="11 12">DSM 3385</strain>
    </source>
</reference>
<dbReference type="OrthoDB" id="121323at2"/>
<dbReference type="GO" id="GO:0009306">
    <property type="term" value="P:protein secretion"/>
    <property type="evidence" value="ECO:0007669"/>
    <property type="project" value="UniProtKB-UniRule"/>
</dbReference>
<dbReference type="GO" id="GO:0043952">
    <property type="term" value="P:protein transport by the Sec complex"/>
    <property type="evidence" value="ECO:0007669"/>
    <property type="project" value="TreeGrafter"/>
</dbReference>
<keyword evidence="7 10" id="KW-1133">Transmembrane helix</keyword>
<keyword evidence="6 10" id="KW-0653">Protein transport</keyword>
<keyword evidence="12" id="KW-1185">Reference proteome</keyword>
<dbReference type="EMBL" id="FWXY01000012">
    <property type="protein sequence ID" value="SMC83667.1"/>
    <property type="molecule type" value="Genomic_DNA"/>
</dbReference>
<dbReference type="Proteomes" id="UP000192418">
    <property type="component" value="Unassembled WGS sequence"/>
</dbReference>
<feature type="transmembrane region" description="Helical" evidence="10">
    <location>
        <begin position="51"/>
        <end position="74"/>
    </location>
</feature>
<evidence type="ECO:0000256" key="9">
    <source>
        <dbReference type="ARBA" id="ARBA00023136"/>
    </source>
</evidence>
<protein>
    <recommendedName>
        <fullName evidence="10">Protein-export membrane protein SecG</fullName>
    </recommendedName>
</protein>
<evidence type="ECO:0000256" key="6">
    <source>
        <dbReference type="ARBA" id="ARBA00022927"/>
    </source>
</evidence>
<comment type="function">
    <text evidence="10">Involved in protein export. Participates in an early event of protein translocation.</text>
</comment>
<sequence>MTTVILSIHVIASVLLVLIVLLQTGKGADMGASFGGGSSQTLFGSSGPATILGKITTAVAVIFMLTSLTLAYTAGHRADKTIMSNVSAPAQTEAPAQTDSN</sequence>
<dbReference type="AlphaFoldDB" id="A0A1W2CEF9"/>
<gene>
    <name evidence="11" type="ORF">SAMN02746065_11220</name>
</gene>
<comment type="similarity">
    <text evidence="2 10">Belongs to the SecG family.</text>
</comment>
<evidence type="ECO:0000313" key="12">
    <source>
        <dbReference type="Proteomes" id="UP000192418"/>
    </source>
</evidence>
<comment type="caution">
    <text evidence="10">Lacks conserved residue(s) required for the propagation of feature annotation.</text>
</comment>
<keyword evidence="5 10" id="KW-0812">Transmembrane</keyword>
<dbReference type="PANTHER" id="PTHR34182:SF1">
    <property type="entry name" value="PROTEIN-EXPORT MEMBRANE PROTEIN SECG"/>
    <property type="match status" value="1"/>
</dbReference>
<keyword evidence="4 10" id="KW-1003">Cell membrane</keyword>
<keyword evidence="8 10" id="KW-0811">Translocation</keyword>